<dbReference type="VEuPathDB" id="FungiDB:MAPG_11029"/>
<reference evidence="2" key="4">
    <citation type="journal article" date="2015" name="G3 (Bethesda)">
        <title>Genome sequences of three phytopathogenic species of the Magnaporthaceae family of fungi.</title>
        <authorList>
            <person name="Okagaki L.H."/>
            <person name="Nunes C.C."/>
            <person name="Sailsbery J."/>
            <person name="Clay B."/>
            <person name="Brown D."/>
            <person name="John T."/>
            <person name="Oh Y."/>
            <person name="Young N."/>
            <person name="Fitzgerald M."/>
            <person name="Haas B.J."/>
            <person name="Zeng Q."/>
            <person name="Young S."/>
            <person name="Adiconis X."/>
            <person name="Fan L."/>
            <person name="Levin J.Z."/>
            <person name="Mitchell T.K."/>
            <person name="Okubara P.A."/>
            <person name="Farman M.L."/>
            <person name="Kohn L.M."/>
            <person name="Birren B."/>
            <person name="Ma L.-J."/>
            <person name="Dean R.A."/>
        </authorList>
    </citation>
    <scope>NUCLEOTIDE SEQUENCE</scope>
    <source>
        <strain evidence="2">ATCC 64411 / 73-15</strain>
    </source>
</reference>
<evidence type="ECO:0000313" key="3">
    <source>
        <dbReference type="Proteomes" id="UP000011715"/>
    </source>
</evidence>
<dbReference type="AlphaFoldDB" id="A0A0C4EE64"/>
<keyword evidence="3" id="KW-1185">Reference proteome</keyword>
<reference evidence="1" key="3">
    <citation type="submission" date="2011-03" db="EMBL/GenBank/DDBJ databases">
        <title>Annotation of Magnaporthe poae ATCC 64411.</title>
        <authorList>
            <person name="Ma L.-J."/>
            <person name="Dead R."/>
            <person name="Young S.K."/>
            <person name="Zeng Q."/>
            <person name="Gargeya S."/>
            <person name="Fitzgerald M."/>
            <person name="Haas B."/>
            <person name="Abouelleil A."/>
            <person name="Alvarado L."/>
            <person name="Arachchi H.M."/>
            <person name="Berlin A."/>
            <person name="Brown A."/>
            <person name="Chapman S.B."/>
            <person name="Chen Z."/>
            <person name="Dunbar C."/>
            <person name="Freedman E."/>
            <person name="Gearin G."/>
            <person name="Gellesch M."/>
            <person name="Goldberg J."/>
            <person name="Griggs A."/>
            <person name="Gujja S."/>
            <person name="Heiman D."/>
            <person name="Howarth C."/>
            <person name="Larson L."/>
            <person name="Lui A."/>
            <person name="MacDonald P.J.P."/>
            <person name="Mehta T."/>
            <person name="Montmayeur A."/>
            <person name="Murphy C."/>
            <person name="Neiman D."/>
            <person name="Pearson M."/>
            <person name="Priest M."/>
            <person name="Roberts A."/>
            <person name="Saif S."/>
            <person name="Shea T."/>
            <person name="Shenoy N."/>
            <person name="Sisk P."/>
            <person name="Stolte C."/>
            <person name="Sykes S."/>
            <person name="Yandava C."/>
            <person name="Wortman J."/>
            <person name="Nusbaum C."/>
            <person name="Birren B."/>
        </authorList>
    </citation>
    <scope>NUCLEOTIDE SEQUENCE</scope>
    <source>
        <strain evidence="1">ATCC 64411</strain>
    </source>
</reference>
<organism evidence="2 3">
    <name type="scientific">Magnaporthiopsis poae (strain ATCC 64411 / 73-15)</name>
    <name type="common">Kentucky bluegrass fungus</name>
    <name type="synonym">Magnaporthe poae</name>
    <dbReference type="NCBI Taxonomy" id="644358"/>
    <lineage>
        <taxon>Eukaryota</taxon>
        <taxon>Fungi</taxon>
        <taxon>Dikarya</taxon>
        <taxon>Ascomycota</taxon>
        <taxon>Pezizomycotina</taxon>
        <taxon>Sordariomycetes</taxon>
        <taxon>Sordariomycetidae</taxon>
        <taxon>Magnaporthales</taxon>
        <taxon>Magnaporthaceae</taxon>
        <taxon>Magnaporthiopsis</taxon>
    </lineage>
</organism>
<dbReference type="EMBL" id="ADBL01002713">
    <property type="status" value="NOT_ANNOTATED_CDS"/>
    <property type="molecule type" value="Genomic_DNA"/>
</dbReference>
<dbReference type="Proteomes" id="UP000011715">
    <property type="component" value="Unassembled WGS sequence"/>
</dbReference>
<evidence type="ECO:0000313" key="2">
    <source>
        <dbReference type="EnsemblFungi" id="MAPG_11029T0"/>
    </source>
</evidence>
<reference evidence="2" key="5">
    <citation type="submission" date="2015-06" db="UniProtKB">
        <authorList>
            <consortium name="EnsemblFungi"/>
        </authorList>
    </citation>
    <scope>IDENTIFICATION</scope>
    <source>
        <strain evidence="2">ATCC 64411</strain>
    </source>
</reference>
<proteinExistence type="predicted"/>
<dbReference type="EnsemblFungi" id="MAPG_11029T0">
    <property type="protein sequence ID" value="MAPG_11029T0"/>
    <property type="gene ID" value="MAPG_11029"/>
</dbReference>
<evidence type="ECO:0000313" key="1">
    <source>
        <dbReference type="EMBL" id="KLU92082.1"/>
    </source>
</evidence>
<sequence length="142" mass="15099">MRAPTARHSGRVRVRLNGAIAMGQGISCLRSCWGQGQATGRRNDGQRPFIKKKSEQFLGGARIGDQVACVGRPAGSWQPYYVAPDPCSHNKKDGRAPAGRGLSGYFSLLLTLQVNNLSPGRCCLALPDGANNTLARAAPARP</sequence>
<dbReference type="EMBL" id="GL876979">
    <property type="protein sequence ID" value="KLU92082.1"/>
    <property type="molecule type" value="Genomic_DNA"/>
</dbReference>
<accession>A0A0C4EE64</accession>
<protein>
    <submittedName>
        <fullName evidence="1 2">Uncharacterized protein</fullName>
    </submittedName>
</protein>
<reference evidence="1" key="2">
    <citation type="submission" date="2010-05" db="EMBL/GenBank/DDBJ databases">
        <title>The Genome Sequence of Magnaporthe poae strain ATCC 64411.</title>
        <authorList>
            <consortium name="The Broad Institute Genome Sequencing Platform"/>
            <consortium name="Broad Institute Genome Sequencing Center for Infectious Disease"/>
            <person name="Ma L.-J."/>
            <person name="Dead R."/>
            <person name="Young S."/>
            <person name="Zeng Q."/>
            <person name="Koehrsen M."/>
            <person name="Alvarado L."/>
            <person name="Berlin A."/>
            <person name="Chapman S.B."/>
            <person name="Chen Z."/>
            <person name="Freedman E."/>
            <person name="Gellesch M."/>
            <person name="Goldberg J."/>
            <person name="Griggs A."/>
            <person name="Gujja S."/>
            <person name="Heilman E.R."/>
            <person name="Heiman D."/>
            <person name="Hepburn T."/>
            <person name="Howarth C."/>
            <person name="Jen D."/>
            <person name="Larson L."/>
            <person name="Mehta T."/>
            <person name="Neiman D."/>
            <person name="Pearson M."/>
            <person name="Roberts A."/>
            <person name="Saif S."/>
            <person name="Shea T."/>
            <person name="Shenoy N."/>
            <person name="Sisk P."/>
            <person name="Stolte C."/>
            <person name="Sykes S."/>
            <person name="Walk T."/>
            <person name="White J."/>
            <person name="Yandava C."/>
            <person name="Haas B."/>
            <person name="Nusbaum C."/>
            <person name="Birren B."/>
        </authorList>
    </citation>
    <scope>NUCLEOTIDE SEQUENCE</scope>
    <source>
        <strain evidence="1">ATCC 64411</strain>
    </source>
</reference>
<name>A0A0C4EE64_MAGP6</name>
<gene>
    <name evidence="1" type="ORF">MAPG_11029</name>
</gene>
<reference evidence="3" key="1">
    <citation type="submission" date="2010-05" db="EMBL/GenBank/DDBJ databases">
        <title>The genome sequence of Magnaporthe poae strain ATCC 64411.</title>
        <authorList>
            <person name="Ma L.-J."/>
            <person name="Dead R."/>
            <person name="Young S."/>
            <person name="Zeng Q."/>
            <person name="Koehrsen M."/>
            <person name="Alvarado L."/>
            <person name="Berlin A."/>
            <person name="Chapman S.B."/>
            <person name="Chen Z."/>
            <person name="Freedman E."/>
            <person name="Gellesch M."/>
            <person name="Goldberg J."/>
            <person name="Griggs A."/>
            <person name="Gujja S."/>
            <person name="Heilman E.R."/>
            <person name="Heiman D."/>
            <person name="Hepburn T."/>
            <person name="Howarth C."/>
            <person name="Jen D."/>
            <person name="Larson L."/>
            <person name="Mehta T."/>
            <person name="Neiman D."/>
            <person name="Pearson M."/>
            <person name="Roberts A."/>
            <person name="Saif S."/>
            <person name="Shea T."/>
            <person name="Shenoy N."/>
            <person name="Sisk P."/>
            <person name="Stolte C."/>
            <person name="Sykes S."/>
            <person name="Walk T."/>
            <person name="White J."/>
            <person name="Yandava C."/>
            <person name="Haas B."/>
            <person name="Nusbaum C."/>
            <person name="Birren B."/>
        </authorList>
    </citation>
    <scope>NUCLEOTIDE SEQUENCE [LARGE SCALE GENOMIC DNA]</scope>
    <source>
        <strain evidence="3">ATCC 64411 / 73-15</strain>
    </source>
</reference>